<evidence type="ECO:0008006" key="3">
    <source>
        <dbReference type="Google" id="ProtNLM"/>
    </source>
</evidence>
<sequence>MSERTNRKYNLQIFGPHMTIGDYDMPTIQATTPPAGKMLPFNFAKTHVSSDKVVHFFVDDYQFNRLWERPERYLSLLSKFEATLTPDFSLYVDMPAALKIYNIYRSRLLGQFWQQNGIKVIPTVSWAEEESFEYCFDGLPHEATLAVSTVGIGRNADARRTYQMGLDEMIKRLSPQHLIVYGPSIGAKYPPELDIISHENEITKRLHSLGGRK</sequence>
<dbReference type="EMBL" id="CP019030">
    <property type="protein sequence ID" value="APU45293.1"/>
    <property type="molecule type" value="Genomic_DNA"/>
</dbReference>
<dbReference type="Pfam" id="PF14386">
    <property type="entry name" value="DUF4417"/>
    <property type="match status" value="1"/>
</dbReference>
<dbReference type="Proteomes" id="UP000185427">
    <property type="component" value="Chromosome"/>
</dbReference>
<evidence type="ECO:0000313" key="2">
    <source>
        <dbReference type="Proteomes" id="UP000185427"/>
    </source>
</evidence>
<accession>A0A1L7GTG6</accession>
<dbReference type="InterPro" id="IPR025530">
    <property type="entry name" value="DUF4417"/>
</dbReference>
<reference evidence="1 2" key="1">
    <citation type="submission" date="2016-12" db="EMBL/GenBank/DDBJ databases">
        <title>Complete Genome Sequence of Lactobacillus fermentum Strain SNUV175, a Probiotic for Treatment of Bacterial Vaginosis.</title>
        <authorList>
            <person name="Lee S."/>
            <person name="You H.J."/>
            <person name="Kwon B."/>
            <person name="Ko G."/>
        </authorList>
    </citation>
    <scope>NUCLEOTIDE SEQUENCE [LARGE SCALE GENOMIC DNA]</scope>
    <source>
        <strain evidence="1 2">SNUV175</strain>
    </source>
</reference>
<gene>
    <name evidence="1" type="ORF">BUW47_02030</name>
</gene>
<protein>
    <recommendedName>
        <fullName evidence="3">DUF4417 domain-containing protein</fullName>
    </recommendedName>
</protein>
<name>A0A1L7GTG6_LIMFE</name>
<dbReference type="OrthoDB" id="9800801at2"/>
<evidence type="ECO:0000313" key="1">
    <source>
        <dbReference type="EMBL" id="APU45293.1"/>
    </source>
</evidence>
<dbReference type="AlphaFoldDB" id="A0A1L7GTG6"/>
<organism evidence="1 2">
    <name type="scientific">Limosilactobacillus fermentum</name>
    <name type="common">Lactobacillus fermentum</name>
    <dbReference type="NCBI Taxonomy" id="1613"/>
    <lineage>
        <taxon>Bacteria</taxon>
        <taxon>Bacillati</taxon>
        <taxon>Bacillota</taxon>
        <taxon>Bacilli</taxon>
        <taxon>Lactobacillales</taxon>
        <taxon>Lactobacillaceae</taxon>
        <taxon>Limosilactobacillus</taxon>
    </lineage>
</organism>
<proteinExistence type="predicted"/>
<dbReference type="RefSeq" id="WP_075667132.1">
    <property type="nucleotide sequence ID" value="NZ_CP019030.1"/>
</dbReference>